<evidence type="ECO:0000256" key="3">
    <source>
        <dbReference type="ARBA" id="ARBA00023034"/>
    </source>
</evidence>
<dbReference type="Pfam" id="PF20649">
    <property type="entry name" value="COG5_C"/>
    <property type="match status" value="1"/>
</dbReference>
<gene>
    <name evidence="7" type="primary">TDEL0C04010</name>
    <name evidence="7" type="ORF">TDEL_0C04010</name>
</gene>
<dbReference type="Pfam" id="PF10392">
    <property type="entry name" value="COG5_N"/>
    <property type="match status" value="1"/>
</dbReference>
<dbReference type="GO" id="GO:0000139">
    <property type="term" value="C:Golgi membrane"/>
    <property type="evidence" value="ECO:0007669"/>
    <property type="project" value="UniProtKB-SubCell"/>
</dbReference>
<proteinExistence type="predicted"/>
<dbReference type="PANTHER" id="PTHR13228">
    <property type="entry name" value="CONSERVED OLIGOMERIC GOLGI COMPLEX COMPONENT 5"/>
    <property type="match status" value="1"/>
</dbReference>
<dbReference type="EMBL" id="HE616744">
    <property type="protein sequence ID" value="CCE91290.1"/>
    <property type="molecule type" value="Genomic_DNA"/>
</dbReference>
<organism evidence="7 8">
    <name type="scientific">Torulaspora delbrueckii</name>
    <name type="common">Yeast</name>
    <name type="synonym">Candida colliculosa</name>
    <dbReference type="NCBI Taxonomy" id="4950"/>
    <lineage>
        <taxon>Eukaryota</taxon>
        <taxon>Fungi</taxon>
        <taxon>Dikarya</taxon>
        <taxon>Ascomycota</taxon>
        <taxon>Saccharomycotina</taxon>
        <taxon>Saccharomycetes</taxon>
        <taxon>Saccharomycetales</taxon>
        <taxon>Saccharomycetaceae</taxon>
        <taxon>Torulaspora</taxon>
    </lineage>
</organism>
<comment type="subcellular location">
    <subcellularLocation>
        <location evidence="1">Golgi apparatus membrane</location>
        <topology evidence="1">Peripheral membrane protein</topology>
    </subcellularLocation>
</comment>
<accession>G8ZRZ8</accession>
<dbReference type="AlphaFoldDB" id="G8ZRZ8"/>
<evidence type="ECO:0000256" key="4">
    <source>
        <dbReference type="ARBA" id="ARBA00023136"/>
    </source>
</evidence>
<dbReference type="GO" id="GO:0042802">
    <property type="term" value="F:identical protein binding"/>
    <property type="evidence" value="ECO:0007669"/>
    <property type="project" value="EnsemblFungi"/>
</dbReference>
<dbReference type="HOGENOM" id="CLU_060138_0_0_1"/>
<protein>
    <recommendedName>
        <fullName evidence="2">Conserved oligomeric Golgi complex subunit 5</fullName>
    </recommendedName>
</protein>
<keyword evidence="3" id="KW-0333">Golgi apparatus</keyword>
<sequence>MSDDLEDFEVLLSQDFSATQFCNDLLKTTNRQPTTTELELGTPMKKIRYDLEEVESRITETIKNNPAHVLDQIYKSKSLEDVARSNIKPSLEYLDISYKRLQQEVLEPYERAQVLQNVLSKVHQTSLLLRDGAIYIHLANRIQFITSKQTHYSINTALELVTYYTQINLSMSENVNLKSLRLIKQLETEVVIPVRKELINFLSLTLTKTLATPEQVQKDQEIISKLAKALHNMSQRDFVTTIQKAVLSHVAVTVQALAKTINSIKDFPVALEDAMKRSMAIESLELILHEVKVEKTSLLADYMLQVKPKNVRPHHLFWKKVSDAFKKEFDTSYSRGGPVGKSLARNGGMIIDTIKQRMADTITNDADSQDMDVMLHAVSIINPQAETN</sequence>
<evidence type="ECO:0000259" key="5">
    <source>
        <dbReference type="Pfam" id="PF10392"/>
    </source>
</evidence>
<evidence type="ECO:0000256" key="1">
    <source>
        <dbReference type="ARBA" id="ARBA00004395"/>
    </source>
</evidence>
<dbReference type="GO" id="GO:0017119">
    <property type="term" value="C:Golgi transport complex"/>
    <property type="evidence" value="ECO:0007669"/>
    <property type="project" value="EnsemblFungi"/>
</dbReference>
<dbReference type="eggNOG" id="ENOG502QQP3">
    <property type="taxonomic scope" value="Eukaryota"/>
</dbReference>
<evidence type="ECO:0000313" key="8">
    <source>
        <dbReference type="Proteomes" id="UP000005627"/>
    </source>
</evidence>
<dbReference type="STRING" id="1076872.G8ZRZ8"/>
<feature type="domain" description="Conserved oligomeric Golgi complex subunit 5 N-terminal" evidence="5">
    <location>
        <begin position="9"/>
        <end position="142"/>
    </location>
</feature>
<evidence type="ECO:0000313" key="7">
    <source>
        <dbReference type="EMBL" id="CCE91290.1"/>
    </source>
</evidence>
<reference evidence="7 8" key="1">
    <citation type="journal article" date="2011" name="Proc. Natl. Acad. Sci. U.S.A.">
        <title>Evolutionary erosion of yeast sex chromosomes by mating-type switching accidents.</title>
        <authorList>
            <person name="Gordon J.L."/>
            <person name="Armisen D."/>
            <person name="Proux-Wera E."/>
            <person name="Oheigeartaigh S.S."/>
            <person name="Byrne K.P."/>
            <person name="Wolfe K.H."/>
        </authorList>
    </citation>
    <scope>NUCLEOTIDE SEQUENCE [LARGE SCALE GENOMIC DNA]</scope>
    <source>
        <strain evidence="8">ATCC 10662 / CBS 1146 / NBRC 0425 / NCYC 2629 / NRRL Y-866</strain>
    </source>
</reference>
<dbReference type="InterPro" id="IPR049176">
    <property type="entry name" value="COG5_N"/>
</dbReference>
<dbReference type="InParanoid" id="G8ZRZ8"/>
<dbReference type="FunCoup" id="G8ZRZ8">
    <property type="interactions" value="58"/>
</dbReference>
<dbReference type="InterPro" id="IPR048485">
    <property type="entry name" value="COG5_helical"/>
</dbReference>
<dbReference type="Proteomes" id="UP000005627">
    <property type="component" value="Chromosome 3"/>
</dbReference>
<feature type="domain" description="Conserved oligomeric Golgi complex subunit 5 helical" evidence="6">
    <location>
        <begin position="177"/>
        <end position="356"/>
    </location>
</feature>
<dbReference type="OrthoDB" id="18786at2759"/>
<keyword evidence="4" id="KW-0472">Membrane</keyword>
<dbReference type="GeneID" id="11500625"/>
<dbReference type="GO" id="GO:0032258">
    <property type="term" value="P:cytoplasm to vacuole targeting by the Cvt pathway"/>
    <property type="evidence" value="ECO:0007669"/>
    <property type="project" value="EnsemblFungi"/>
</dbReference>
<dbReference type="KEGG" id="tdl:TDEL_0C04010"/>
<keyword evidence="8" id="KW-1185">Reference proteome</keyword>
<dbReference type="RefSeq" id="XP_003680501.1">
    <property type="nucleotide sequence ID" value="XM_003680453.1"/>
</dbReference>
<evidence type="ECO:0000256" key="2">
    <source>
        <dbReference type="ARBA" id="ARBA00020974"/>
    </source>
</evidence>
<dbReference type="PANTHER" id="PTHR13228:SF3">
    <property type="entry name" value="CONSERVED OLIGOMERIC GOLGI COMPLEX SUBUNIT 5"/>
    <property type="match status" value="1"/>
</dbReference>
<evidence type="ECO:0000259" key="6">
    <source>
        <dbReference type="Pfam" id="PF20649"/>
    </source>
</evidence>
<dbReference type="GO" id="GO:0006891">
    <property type="term" value="P:intra-Golgi vesicle-mediated transport"/>
    <property type="evidence" value="ECO:0007669"/>
    <property type="project" value="EnsemblFungi"/>
</dbReference>
<dbReference type="InterPro" id="IPR019465">
    <property type="entry name" value="Cog5"/>
</dbReference>
<name>G8ZRZ8_TORDE</name>